<organism evidence="2 3">
    <name type="scientific">Zalophus californianus</name>
    <name type="common">California sealion</name>
    <dbReference type="NCBI Taxonomy" id="9704"/>
    <lineage>
        <taxon>Eukaryota</taxon>
        <taxon>Metazoa</taxon>
        <taxon>Chordata</taxon>
        <taxon>Craniata</taxon>
        <taxon>Vertebrata</taxon>
        <taxon>Euteleostomi</taxon>
        <taxon>Mammalia</taxon>
        <taxon>Eutheria</taxon>
        <taxon>Laurasiatheria</taxon>
        <taxon>Carnivora</taxon>
        <taxon>Caniformia</taxon>
        <taxon>Pinnipedia</taxon>
        <taxon>Otariidae</taxon>
        <taxon>Zalophus</taxon>
    </lineage>
</organism>
<feature type="region of interest" description="Disordered" evidence="1">
    <location>
        <begin position="56"/>
        <end position="145"/>
    </location>
</feature>
<feature type="compositionally biased region" description="Basic and acidic residues" evidence="1">
    <location>
        <begin position="57"/>
        <end position="68"/>
    </location>
</feature>
<protein>
    <submittedName>
        <fullName evidence="3">Translation initiation factor IF-2-like</fullName>
    </submittedName>
</protein>
<dbReference type="Proteomes" id="UP000515165">
    <property type="component" value="Chromosome 12"/>
</dbReference>
<evidence type="ECO:0000313" key="3">
    <source>
        <dbReference type="RefSeq" id="XP_027430582.1"/>
    </source>
</evidence>
<feature type="compositionally biased region" description="Basic residues" evidence="1">
    <location>
        <begin position="89"/>
        <end position="119"/>
    </location>
</feature>
<dbReference type="AlphaFoldDB" id="A0A6J2BK39"/>
<sequence length="245" mass="26308">MLVSSDQHSFLSGVWDNLLGGKRHRAEFGFAAPGLAGRSRRVGPVSNRRVFVFLPGDRCRPCGPKPREAVVPQRRRPAPGSPGEPLPAHGRRHHAPGRRQLPRQAPRRRRPGAPARRPRPREARAAVSAAARPPAGLRQRSAPPEYLRRPAAARLLPRPPALQTLPGSGKSILTAANSPGARLFAHLPFPPRCPRTSFTPESCPRSPSGGPCALGPAGREDGLLASRCCSGSITSSSCLPKPWLF</sequence>
<evidence type="ECO:0000256" key="1">
    <source>
        <dbReference type="SAM" id="MobiDB-lite"/>
    </source>
</evidence>
<proteinExistence type="predicted"/>
<dbReference type="KEGG" id="zca:113911879"/>
<accession>A0A6J2BK39</accession>
<evidence type="ECO:0000313" key="2">
    <source>
        <dbReference type="Proteomes" id="UP000515165"/>
    </source>
</evidence>
<dbReference type="GeneID" id="113911879"/>
<name>A0A6J2BK39_ZALCA</name>
<gene>
    <name evidence="3" type="primary">LOC113911879</name>
</gene>
<feature type="compositionally biased region" description="Low complexity" evidence="1">
    <location>
        <begin position="125"/>
        <end position="135"/>
    </location>
</feature>
<reference evidence="3" key="1">
    <citation type="submission" date="2025-08" db="UniProtKB">
        <authorList>
            <consortium name="RefSeq"/>
        </authorList>
    </citation>
    <scope>IDENTIFICATION</scope>
    <source>
        <tissue evidence="3">Blood</tissue>
    </source>
</reference>
<keyword evidence="2" id="KW-1185">Reference proteome</keyword>
<dbReference type="RefSeq" id="XP_027430582.1">
    <property type="nucleotide sequence ID" value="XM_027574781.1"/>
</dbReference>